<evidence type="ECO:0000313" key="4">
    <source>
        <dbReference type="Proteomes" id="UP000035721"/>
    </source>
</evidence>
<keyword evidence="3" id="KW-0808">Transferase</keyword>
<dbReference type="PANTHER" id="PTHR48090:SF7">
    <property type="entry name" value="RFBJ PROTEIN"/>
    <property type="match status" value="1"/>
</dbReference>
<dbReference type="Gene3D" id="3.90.550.10">
    <property type="entry name" value="Spore Coat Polysaccharide Biosynthesis Protein SpsA, Chain A"/>
    <property type="match status" value="1"/>
</dbReference>
<dbReference type="InterPro" id="IPR050256">
    <property type="entry name" value="Glycosyltransferase_2"/>
</dbReference>
<accession>A0A077LUY0</accession>
<feature type="domain" description="Glycosyltransferase 2-like" evidence="2">
    <location>
        <begin position="8"/>
        <end position="163"/>
    </location>
</feature>
<dbReference type="CDD" id="cd04179">
    <property type="entry name" value="DPM_DPG-synthase_like"/>
    <property type="match status" value="1"/>
</dbReference>
<proteinExistence type="inferred from homology"/>
<sequence>MANEDVWVVVPTFNEAPMVGTVVRGLRESFPRVVGVDDGSIDGSDAEIRAAGGVVVRHPINLGAGAALQTGVEFALHDPGMRYVVTFDADGQHRVADAVGMVARIREAPVQVIIGSRFLGVDSHGMTASRRWLLRVATVFERVTSGVRLTDAHQGLRVFDREFATILDLRTPDMGWASEFLDRMGSHHTPFEEYPVRVAYTEYSRGKGQRSMNSINIGVDVLINRILRGHR</sequence>
<evidence type="ECO:0000259" key="2">
    <source>
        <dbReference type="Pfam" id="PF00535"/>
    </source>
</evidence>
<organism evidence="3 4">
    <name type="scientific">Nostocoides japonicum T1-X7</name>
    <dbReference type="NCBI Taxonomy" id="1194083"/>
    <lineage>
        <taxon>Bacteria</taxon>
        <taxon>Bacillati</taxon>
        <taxon>Actinomycetota</taxon>
        <taxon>Actinomycetes</taxon>
        <taxon>Micrococcales</taxon>
        <taxon>Intrasporangiaceae</taxon>
        <taxon>Nostocoides</taxon>
    </lineage>
</organism>
<reference evidence="3 4" key="1">
    <citation type="journal article" date="2013" name="ISME J.">
        <title>A metabolic model for members of the genus Tetrasphaera involved in enhanced biological phosphorus removal.</title>
        <authorList>
            <person name="Kristiansen R."/>
            <person name="Nguyen H.T.T."/>
            <person name="Saunders A.M."/>
            <person name="Nielsen J.L."/>
            <person name="Wimmer R."/>
            <person name="Le V.Q."/>
            <person name="McIlroy S.J."/>
            <person name="Petrovski S."/>
            <person name="Seviour R.J."/>
            <person name="Calteau A."/>
            <person name="Nielsen K.L."/>
            <person name="Nielsen P.H."/>
        </authorList>
    </citation>
    <scope>NUCLEOTIDE SEQUENCE [LARGE SCALE GENOMIC DNA]</scope>
    <source>
        <strain evidence="3 4">T1-X7</strain>
    </source>
</reference>
<evidence type="ECO:0000313" key="3">
    <source>
        <dbReference type="EMBL" id="CCH77451.1"/>
    </source>
</evidence>
<dbReference type="AlphaFoldDB" id="A0A077LUY0"/>
<dbReference type="InterPro" id="IPR001173">
    <property type="entry name" value="Glyco_trans_2-like"/>
</dbReference>
<comment type="caution">
    <text evidence="3">The sequence shown here is derived from an EMBL/GenBank/DDBJ whole genome shotgun (WGS) entry which is preliminary data.</text>
</comment>
<dbReference type="STRING" id="1194083.BN12_1990003"/>
<comment type="similarity">
    <text evidence="1">Belongs to the glycosyltransferase 2 family.</text>
</comment>
<gene>
    <name evidence="3" type="ORF">BN12_1990003</name>
</gene>
<dbReference type="InterPro" id="IPR029044">
    <property type="entry name" value="Nucleotide-diphossugar_trans"/>
</dbReference>
<dbReference type="Proteomes" id="UP000035721">
    <property type="component" value="Unassembled WGS sequence"/>
</dbReference>
<name>A0A077LUY0_9MICO</name>
<evidence type="ECO:0000256" key="1">
    <source>
        <dbReference type="ARBA" id="ARBA00006739"/>
    </source>
</evidence>
<dbReference type="PANTHER" id="PTHR48090">
    <property type="entry name" value="UNDECAPRENYL-PHOSPHATE 4-DEOXY-4-FORMAMIDO-L-ARABINOSE TRANSFERASE-RELATED"/>
    <property type="match status" value="1"/>
</dbReference>
<dbReference type="GO" id="GO:0016740">
    <property type="term" value="F:transferase activity"/>
    <property type="evidence" value="ECO:0007669"/>
    <property type="project" value="UniProtKB-KW"/>
</dbReference>
<dbReference type="EMBL" id="CAJB01000111">
    <property type="protein sequence ID" value="CCH77451.1"/>
    <property type="molecule type" value="Genomic_DNA"/>
</dbReference>
<protein>
    <submittedName>
        <fullName evidence="3">Glycosyl transferase family 2</fullName>
    </submittedName>
</protein>
<dbReference type="SUPFAM" id="SSF53448">
    <property type="entry name" value="Nucleotide-diphospho-sugar transferases"/>
    <property type="match status" value="1"/>
</dbReference>
<keyword evidence="4" id="KW-1185">Reference proteome</keyword>
<dbReference type="Pfam" id="PF00535">
    <property type="entry name" value="Glycos_transf_2"/>
    <property type="match status" value="1"/>
</dbReference>